<evidence type="ECO:0000313" key="4">
    <source>
        <dbReference type="EMBL" id="GER45690.1"/>
    </source>
</evidence>
<protein>
    <submittedName>
        <fullName evidence="4">Pentatricopeptide repeat</fullName>
    </submittedName>
</protein>
<reference evidence="5" key="1">
    <citation type="journal article" date="2019" name="Curr. Biol.">
        <title>Genome Sequence of Striga asiatica Provides Insight into the Evolution of Plant Parasitism.</title>
        <authorList>
            <person name="Yoshida S."/>
            <person name="Kim S."/>
            <person name="Wafula E.K."/>
            <person name="Tanskanen J."/>
            <person name="Kim Y.M."/>
            <person name="Honaas L."/>
            <person name="Yang Z."/>
            <person name="Spallek T."/>
            <person name="Conn C.E."/>
            <person name="Ichihashi Y."/>
            <person name="Cheong K."/>
            <person name="Cui S."/>
            <person name="Der J.P."/>
            <person name="Gundlach H."/>
            <person name="Jiao Y."/>
            <person name="Hori C."/>
            <person name="Ishida J.K."/>
            <person name="Kasahara H."/>
            <person name="Kiba T."/>
            <person name="Kim M.S."/>
            <person name="Koo N."/>
            <person name="Laohavisit A."/>
            <person name="Lee Y.H."/>
            <person name="Lumba S."/>
            <person name="McCourt P."/>
            <person name="Mortimer J.C."/>
            <person name="Mutuku J.M."/>
            <person name="Nomura T."/>
            <person name="Sasaki-Sekimoto Y."/>
            <person name="Seto Y."/>
            <person name="Wang Y."/>
            <person name="Wakatake T."/>
            <person name="Sakakibara H."/>
            <person name="Demura T."/>
            <person name="Yamaguchi S."/>
            <person name="Yoneyama K."/>
            <person name="Manabe R.I."/>
            <person name="Nelson D.C."/>
            <person name="Schulman A.H."/>
            <person name="Timko M.P."/>
            <person name="dePamphilis C.W."/>
            <person name="Choi D."/>
            <person name="Shirasu K."/>
        </authorList>
    </citation>
    <scope>NUCLEOTIDE SEQUENCE [LARGE SCALE GENOMIC DNA]</scope>
    <source>
        <strain evidence="5">cv. UVA1</strain>
    </source>
</reference>
<dbReference type="Pfam" id="PF13041">
    <property type="entry name" value="PPR_2"/>
    <property type="match status" value="2"/>
</dbReference>
<dbReference type="PROSITE" id="PS51375">
    <property type="entry name" value="PPR"/>
    <property type="match status" value="2"/>
</dbReference>
<dbReference type="EMBL" id="BKCP01007244">
    <property type="protein sequence ID" value="GER45690.1"/>
    <property type="molecule type" value="Genomic_DNA"/>
</dbReference>
<keyword evidence="5" id="KW-1185">Reference proteome</keyword>
<feature type="non-terminal residue" evidence="4">
    <location>
        <position position="291"/>
    </location>
</feature>
<dbReference type="InterPro" id="IPR002885">
    <property type="entry name" value="PPR_rpt"/>
</dbReference>
<organism evidence="4 5">
    <name type="scientific">Striga asiatica</name>
    <name type="common">Asiatic witchweed</name>
    <name type="synonym">Buchnera asiatica</name>
    <dbReference type="NCBI Taxonomy" id="4170"/>
    <lineage>
        <taxon>Eukaryota</taxon>
        <taxon>Viridiplantae</taxon>
        <taxon>Streptophyta</taxon>
        <taxon>Embryophyta</taxon>
        <taxon>Tracheophyta</taxon>
        <taxon>Spermatophyta</taxon>
        <taxon>Magnoliopsida</taxon>
        <taxon>eudicotyledons</taxon>
        <taxon>Gunneridae</taxon>
        <taxon>Pentapetalae</taxon>
        <taxon>asterids</taxon>
        <taxon>lamiids</taxon>
        <taxon>Lamiales</taxon>
        <taxon>Orobanchaceae</taxon>
        <taxon>Buchnereae</taxon>
        <taxon>Striga</taxon>
    </lineage>
</organism>
<comment type="similarity">
    <text evidence="1">Belongs to the PPR family. P subfamily.</text>
</comment>
<evidence type="ECO:0000313" key="5">
    <source>
        <dbReference type="Proteomes" id="UP000325081"/>
    </source>
</evidence>
<comment type="caution">
    <text evidence="4">The sequence shown here is derived from an EMBL/GenBank/DDBJ whole genome shotgun (WGS) entry which is preliminary data.</text>
</comment>
<proteinExistence type="inferred from homology"/>
<feature type="repeat" description="PPR" evidence="3">
    <location>
        <begin position="6"/>
        <end position="36"/>
    </location>
</feature>
<dbReference type="Pfam" id="PF01535">
    <property type="entry name" value="PPR"/>
    <property type="match status" value="1"/>
</dbReference>
<dbReference type="Proteomes" id="UP000325081">
    <property type="component" value="Unassembled WGS sequence"/>
</dbReference>
<evidence type="ECO:0000256" key="3">
    <source>
        <dbReference type="PROSITE-ProRule" id="PRU00708"/>
    </source>
</evidence>
<dbReference type="OrthoDB" id="185373at2759"/>
<dbReference type="InterPro" id="IPR011990">
    <property type="entry name" value="TPR-like_helical_dom_sf"/>
</dbReference>
<dbReference type="NCBIfam" id="TIGR00756">
    <property type="entry name" value="PPR"/>
    <property type="match status" value="3"/>
</dbReference>
<sequence>MGVDPVSYTYNSIMSSFVKKGYFREAWAVLDAMGEKLNLADIATYNIIIQGLWKMCRADLASAILEKLTNEGGYLDVVMYNTLINVLGSRKEAKRSEEKGKAGRVDKADELFGQMKAGGINLDVVTYNTLIEVHAKAGRVKDAYKVLRMMLDAGCAPNHVTDTILDFLESEIERLRYEKAFAALSLAKTALQLERSVAAVYAQINISVAPEYLWVSNFFLFLPETDCCASIWQDNNGDVLLASLRLILTVPFTFFIFQDLKVNFDHPKLTGERTVQNAIVEVAAMMGENVK</sequence>
<dbReference type="Gene3D" id="1.25.40.10">
    <property type="entry name" value="Tetratricopeptide repeat domain"/>
    <property type="match status" value="2"/>
</dbReference>
<dbReference type="AlphaFoldDB" id="A0A5A7QKQ8"/>
<name>A0A5A7QKQ8_STRAF</name>
<evidence type="ECO:0000256" key="2">
    <source>
        <dbReference type="ARBA" id="ARBA00022737"/>
    </source>
</evidence>
<dbReference type="PANTHER" id="PTHR47447:SF17">
    <property type="entry name" value="OS12G0638900 PROTEIN"/>
    <property type="match status" value="1"/>
</dbReference>
<keyword evidence="2" id="KW-0677">Repeat</keyword>
<evidence type="ECO:0000256" key="1">
    <source>
        <dbReference type="ARBA" id="ARBA00007626"/>
    </source>
</evidence>
<feature type="repeat" description="PPR" evidence="3">
    <location>
        <begin position="123"/>
        <end position="157"/>
    </location>
</feature>
<accession>A0A5A7QKQ8</accession>
<gene>
    <name evidence="4" type="ORF">STAS_22666</name>
</gene>
<dbReference type="PANTHER" id="PTHR47447">
    <property type="entry name" value="OS03G0856100 PROTEIN"/>
    <property type="match status" value="1"/>
</dbReference>